<reference evidence="2 3" key="1">
    <citation type="journal article" date="2023" name="Sci. Data">
        <title>Genome assembly of the Korean intertidal mud-creeper Batillaria attramentaria.</title>
        <authorList>
            <person name="Patra A.K."/>
            <person name="Ho P.T."/>
            <person name="Jun S."/>
            <person name="Lee S.J."/>
            <person name="Kim Y."/>
            <person name="Won Y.J."/>
        </authorList>
    </citation>
    <scope>NUCLEOTIDE SEQUENCE [LARGE SCALE GENOMIC DNA]</scope>
    <source>
        <strain evidence="2">Wonlab-2016</strain>
    </source>
</reference>
<dbReference type="Gene3D" id="2.60.200.40">
    <property type="match status" value="1"/>
</dbReference>
<dbReference type="PROSITE" id="PS50146">
    <property type="entry name" value="DAGK"/>
    <property type="match status" value="1"/>
</dbReference>
<dbReference type="PANTHER" id="PTHR12358:SF111">
    <property type="entry name" value="CERAMIDE KINASE, ISOFORM A"/>
    <property type="match status" value="1"/>
</dbReference>
<dbReference type="PANTHER" id="PTHR12358">
    <property type="entry name" value="SPHINGOSINE KINASE"/>
    <property type="match status" value="1"/>
</dbReference>
<organism evidence="2 3">
    <name type="scientific">Batillaria attramentaria</name>
    <dbReference type="NCBI Taxonomy" id="370345"/>
    <lineage>
        <taxon>Eukaryota</taxon>
        <taxon>Metazoa</taxon>
        <taxon>Spiralia</taxon>
        <taxon>Lophotrochozoa</taxon>
        <taxon>Mollusca</taxon>
        <taxon>Gastropoda</taxon>
        <taxon>Caenogastropoda</taxon>
        <taxon>Sorbeoconcha</taxon>
        <taxon>Cerithioidea</taxon>
        <taxon>Batillariidae</taxon>
        <taxon>Batillaria</taxon>
    </lineage>
</organism>
<dbReference type="InterPro" id="IPR016064">
    <property type="entry name" value="NAD/diacylglycerol_kinase_sf"/>
</dbReference>
<accession>A0ABD0L9N8</accession>
<dbReference type="EMBL" id="JACVVK020000071">
    <property type="protein sequence ID" value="KAK7495867.1"/>
    <property type="molecule type" value="Genomic_DNA"/>
</dbReference>
<name>A0ABD0L9N8_9CAEN</name>
<dbReference type="Pfam" id="PF00781">
    <property type="entry name" value="DAGK_cat"/>
    <property type="match status" value="1"/>
</dbReference>
<proteinExistence type="predicted"/>
<dbReference type="InterPro" id="IPR050187">
    <property type="entry name" value="Lipid_Phosphate_FormReg"/>
</dbReference>
<dbReference type="InterPro" id="IPR017438">
    <property type="entry name" value="ATP-NAD_kinase_N"/>
</dbReference>
<evidence type="ECO:0000259" key="1">
    <source>
        <dbReference type="PROSITE" id="PS50146"/>
    </source>
</evidence>
<protein>
    <recommendedName>
        <fullName evidence="1">DAGKc domain-containing protein</fullName>
    </recommendedName>
</protein>
<gene>
    <name evidence="2" type="ORF">BaRGS_00012857</name>
</gene>
<dbReference type="Proteomes" id="UP001519460">
    <property type="component" value="Unassembled WGS sequence"/>
</dbReference>
<dbReference type="SUPFAM" id="SSF111331">
    <property type="entry name" value="NAD kinase/diacylglycerol kinase-like"/>
    <property type="match status" value="1"/>
</dbReference>
<comment type="caution">
    <text evidence="2">The sequence shown here is derived from an EMBL/GenBank/DDBJ whole genome shotgun (WGS) entry which is preliminary data.</text>
</comment>
<dbReference type="Gene3D" id="3.40.50.10330">
    <property type="entry name" value="Probable inorganic polyphosphate/atp-NAD kinase, domain 1"/>
    <property type="match status" value="1"/>
</dbReference>
<sequence>MASGKGPSSGAGEDVVDGVIIKAGEVVYKGKDHEVSLLEKGLRLVGFSGSEPGVTPVKKSKSVPKSGAASPQTNTFVLHYIVRDKKTKKCRCQSIQLDAKEESSDNWISQIEKMRKEGKPQKLLVIINPIGGTGIARKQFEKVSRPLFDLAGIELVVKVTERAQHAREIAQNFDTSTVDGVIIVGGDGLYMEVLHTLVLKTQEEAGIDVNDPDAKLVPLSVNFGLIPGGETNGTGVFSVHEPGKLIHYCGILLGYGLYPDMMDKIDSLRWMKKARIAYVGLTKLFGKKRVYDLDVEVLRALPQGKNMDIKPVSVFSREADTDNAAAKPGAGWTSLGVKHITAMMAILAHVDMDTEGNNIELDPFTDVFHLSLVSTQSGLDYGKMLHEYSQRKKDTYTHDYVEMVNKIQGLRFRLVDDEKKEGAASDGSSGRRDVSRLLDVDGETMMCTVPNIELRYLTLLPR</sequence>
<keyword evidence="3" id="KW-1185">Reference proteome</keyword>
<dbReference type="InterPro" id="IPR001206">
    <property type="entry name" value="Diacylglycerol_kinase_cat_dom"/>
</dbReference>
<evidence type="ECO:0000313" key="3">
    <source>
        <dbReference type="Proteomes" id="UP001519460"/>
    </source>
</evidence>
<evidence type="ECO:0000313" key="2">
    <source>
        <dbReference type="EMBL" id="KAK7495867.1"/>
    </source>
</evidence>
<dbReference type="AlphaFoldDB" id="A0ABD0L9N8"/>
<feature type="domain" description="DAGKc" evidence="1">
    <location>
        <begin position="118"/>
        <end position="232"/>
    </location>
</feature>